<dbReference type="eggNOG" id="COG1696">
    <property type="taxonomic scope" value="Bacteria"/>
</dbReference>
<accession>R4Z2A9</accession>
<protein>
    <recommendedName>
        <fullName evidence="8">Membrane bound O-acyl transferase MBOAT family protein</fullName>
    </recommendedName>
</protein>
<evidence type="ECO:0000256" key="4">
    <source>
        <dbReference type="ARBA" id="ARBA00023136"/>
    </source>
</evidence>
<organism evidence="6 7">
    <name type="scientific">Candidatus Neomicrothrix parvicella RN1</name>
    <dbReference type="NCBI Taxonomy" id="1229780"/>
    <lineage>
        <taxon>Bacteria</taxon>
        <taxon>Bacillati</taxon>
        <taxon>Actinomycetota</taxon>
        <taxon>Acidimicrobiia</taxon>
        <taxon>Acidimicrobiales</taxon>
        <taxon>Microthrixaceae</taxon>
        <taxon>Candidatus Neomicrothrix</taxon>
    </lineage>
</organism>
<dbReference type="InterPro" id="IPR004299">
    <property type="entry name" value="MBOAT_fam"/>
</dbReference>
<evidence type="ECO:0000256" key="3">
    <source>
        <dbReference type="ARBA" id="ARBA00022989"/>
    </source>
</evidence>
<dbReference type="HOGENOM" id="CLU_1567842_0_0_11"/>
<dbReference type="Pfam" id="PF03062">
    <property type="entry name" value="MBOAT"/>
    <property type="match status" value="1"/>
</dbReference>
<sequence length="170" mass="18608">MGGNRNGALSTYRNLMLTMLIGGLWHGASWTFVVWGGLHGLYLVAERAIGVSEHRGVRPPIRAGQLPSKLFTFALVSMTWVFFRADDFGQAMDVFRSLFSGSGGLPIEDVILVGVIALEVLLMDLYARRQPALMKVLQYPVVEGFAYGMLAVGVIVWSGGGGAQFIYFQF</sequence>
<evidence type="ECO:0000256" key="5">
    <source>
        <dbReference type="SAM" id="Phobius"/>
    </source>
</evidence>
<dbReference type="EMBL" id="CANL01000044">
    <property type="protein sequence ID" value="CCM64843.1"/>
    <property type="molecule type" value="Genomic_DNA"/>
</dbReference>
<dbReference type="InterPro" id="IPR051085">
    <property type="entry name" value="MB_O-acyltransferase"/>
</dbReference>
<proteinExistence type="predicted"/>
<comment type="caution">
    <text evidence="6">The sequence shown here is derived from an EMBL/GenBank/DDBJ whole genome shotgun (WGS) entry which is preliminary data.</text>
</comment>
<evidence type="ECO:0000313" key="6">
    <source>
        <dbReference type="EMBL" id="CCM64843.1"/>
    </source>
</evidence>
<evidence type="ECO:0000256" key="2">
    <source>
        <dbReference type="ARBA" id="ARBA00022692"/>
    </source>
</evidence>
<name>R4Z2A9_9ACTN</name>
<gene>
    <name evidence="6" type="ORF">BN381_490002</name>
</gene>
<feature type="transmembrane region" description="Helical" evidence="5">
    <location>
        <begin position="144"/>
        <end position="167"/>
    </location>
</feature>
<dbReference type="AlphaFoldDB" id="R4Z2A9"/>
<dbReference type="PANTHER" id="PTHR13285:SF23">
    <property type="entry name" value="TEICHOIC ACID D-ALANYLTRANSFERASE"/>
    <property type="match status" value="1"/>
</dbReference>
<keyword evidence="2 5" id="KW-0812">Transmembrane</keyword>
<dbReference type="GO" id="GO:0016746">
    <property type="term" value="F:acyltransferase activity"/>
    <property type="evidence" value="ECO:0007669"/>
    <property type="project" value="TreeGrafter"/>
</dbReference>
<dbReference type="GO" id="GO:0016020">
    <property type="term" value="C:membrane"/>
    <property type="evidence" value="ECO:0007669"/>
    <property type="project" value="UniProtKB-SubCell"/>
</dbReference>
<feature type="transmembrane region" description="Helical" evidence="5">
    <location>
        <begin position="66"/>
        <end position="83"/>
    </location>
</feature>
<keyword evidence="3 5" id="KW-1133">Transmembrane helix</keyword>
<keyword evidence="7" id="KW-1185">Reference proteome</keyword>
<evidence type="ECO:0000256" key="1">
    <source>
        <dbReference type="ARBA" id="ARBA00004141"/>
    </source>
</evidence>
<evidence type="ECO:0008006" key="8">
    <source>
        <dbReference type="Google" id="ProtNLM"/>
    </source>
</evidence>
<comment type="subcellular location">
    <subcellularLocation>
        <location evidence="1">Membrane</location>
        <topology evidence="1">Multi-pass membrane protein</topology>
    </subcellularLocation>
</comment>
<evidence type="ECO:0000313" key="7">
    <source>
        <dbReference type="Proteomes" id="UP000018291"/>
    </source>
</evidence>
<dbReference type="STRING" id="1229780.BN381_490002"/>
<reference evidence="6 7" key="1">
    <citation type="journal article" date="2013" name="ISME J.">
        <title>Metabolic model for the filamentous 'Candidatus Microthrix parvicella' based on genomic and metagenomic analyses.</title>
        <authorList>
            <person name="Jon McIlroy S."/>
            <person name="Kristiansen R."/>
            <person name="Albertsen M."/>
            <person name="Michael Karst S."/>
            <person name="Rossetti S."/>
            <person name="Lund Nielsen J."/>
            <person name="Tandoi V."/>
            <person name="James Seviour R."/>
            <person name="Nielsen P.H."/>
        </authorList>
    </citation>
    <scope>NUCLEOTIDE SEQUENCE [LARGE SCALE GENOMIC DNA]</scope>
    <source>
        <strain evidence="6 7">RN1</strain>
    </source>
</reference>
<feature type="transmembrane region" description="Helical" evidence="5">
    <location>
        <begin position="20"/>
        <end position="45"/>
    </location>
</feature>
<feature type="transmembrane region" description="Helical" evidence="5">
    <location>
        <begin position="103"/>
        <end position="123"/>
    </location>
</feature>
<dbReference type="Proteomes" id="UP000018291">
    <property type="component" value="Unassembled WGS sequence"/>
</dbReference>
<dbReference type="PANTHER" id="PTHR13285">
    <property type="entry name" value="ACYLTRANSFERASE"/>
    <property type="match status" value="1"/>
</dbReference>
<keyword evidence="4 5" id="KW-0472">Membrane</keyword>